<dbReference type="EMBL" id="GISG01019176">
    <property type="protein sequence ID" value="MBA4618166.1"/>
    <property type="molecule type" value="Transcribed_RNA"/>
</dbReference>
<sequence length="119" mass="13178">MTTQMNSMLGHPHASGGPPSSGPSCNEMHPKSELCHCLYQQQDVSLVVPIPLNKRCHQHPNHIALLPCYCMHSTSKHNCPILQKAHCSKTSPPSSNKNHPAMLVHPVPYTEIWAPSWES</sequence>
<accession>A0A7C9CJA0</accession>
<reference evidence="2" key="2">
    <citation type="submission" date="2020-07" db="EMBL/GenBank/DDBJ databases">
        <authorList>
            <person name="Vera ALvarez R."/>
            <person name="Arias-Moreno D.M."/>
            <person name="Jimenez-Jacinto V."/>
            <person name="Jimenez-Bremont J.F."/>
            <person name="Swaminathan K."/>
            <person name="Moose S.P."/>
            <person name="Guerrero-Gonzalez M.L."/>
            <person name="Marino-Ramirez L."/>
            <person name="Landsman D."/>
            <person name="Rodriguez-Kessler M."/>
            <person name="Delgado-Sanchez P."/>
        </authorList>
    </citation>
    <scope>NUCLEOTIDE SEQUENCE</scope>
    <source>
        <tissue evidence="2">Cladode</tissue>
    </source>
</reference>
<name>A0A7C9CJA0_OPUST</name>
<feature type="region of interest" description="Disordered" evidence="1">
    <location>
        <begin position="1"/>
        <end position="27"/>
    </location>
</feature>
<dbReference type="EMBL" id="GISG01019174">
    <property type="protein sequence ID" value="MBA4618164.1"/>
    <property type="molecule type" value="Transcribed_RNA"/>
</dbReference>
<dbReference type="EMBL" id="GISG01019175">
    <property type="protein sequence ID" value="MBA4618165.1"/>
    <property type="molecule type" value="Transcribed_RNA"/>
</dbReference>
<protein>
    <submittedName>
        <fullName evidence="2">Uncharacterized protein</fullName>
    </submittedName>
</protein>
<proteinExistence type="predicted"/>
<evidence type="ECO:0000313" key="2">
    <source>
        <dbReference type="EMBL" id="MBA4618167.1"/>
    </source>
</evidence>
<feature type="compositionally biased region" description="Low complexity" evidence="1">
    <location>
        <begin position="10"/>
        <end position="24"/>
    </location>
</feature>
<dbReference type="EMBL" id="GISG01019177">
    <property type="protein sequence ID" value="MBA4618167.1"/>
    <property type="molecule type" value="Transcribed_RNA"/>
</dbReference>
<dbReference type="EMBL" id="GISG01019181">
    <property type="protein sequence ID" value="MBA4618168.1"/>
    <property type="molecule type" value="Transcribed_RNA"/>
</dbReference>
<dbReference type="AlphaFoldDB" id="A0A7C9CJA0"/>
<reference evidence="2" key="1">
    <citation type="journal article" date="2013" name="J. Plant Res.">
        <title>Effect of fungi and light on seed germination of three Opuntia species from semiarid lands of central Mexico.</title>
        <authorList>
            <person name="Delgado-Sanchez P."/>
            <person name="Jimenez-Bremont J.F."/>
            <person name="Guerrero-Gonzalez Mde L."/>
            <person name="Flores J."/>
        </authorList>
    </citation>
    <scope>NUCLEOTIDE SEQUENCE</scope>
    <source>
        <tissue evidence="2">Cladode</tissue>
    </source>
</reference>
<organism evidence="2">
    <name type="scientific">Opuntia streptacantha</name>
    <name type="common">Prickly pear cactus</name>
    <name type="synonym">Opuntia cardona</name>
    <dbReference type="NCBI Taxonomy" id="393608"/>
    <lineage>
        <taxon>Eukaryota</taxon>
        <taxon>Viridiplantae</taxon>
        <taxon>Streptophyta</taxon>
        <taxon>Embryophyta</taxon>
        <taxon>Tracheophyta</taxon>
        <taxon>Spermatophyta</taxon>
        <taxon>Magnoliopsida</taxon>
        <taxon>eudicotyledons</taxon>
        <taxon>Gunneridae</taxon>
        <taxon>Pentapetalae</taxon>
        <taxon>Caryophyllales</taxon>
        <taxon>Cactineae</taxon>
        <taxon>Cactaceae</taxon>
        <taxon>Opuntioideae</taxon>
        <taxon>Opuntia</taxon>
    </lineage>
</organism>
<evidence type="ECO:0000256" key="1">
    <source>
        <dbReference type="SAM" id="MobiDB-lite"/>
    </source>
</evidence>